<proteinExistence type="predicted"/>
<reference evidence="2" key="1">
    <citation type="submission" date="2021-06" db="EMBL/GenBank/DDBJ databases">
        <title>Comparative genomics, transcriptomics and evolutionary studies reveal genomic signatures of adaptation to plant cell wall in hemibiotrophic fungi.</title>
        <authorList>
            <consortium name="DOE Joint Genome Institute"/>
            <person name="Baroncelli R."/>
            <person name="Diaz J.F."/>
            <person name="Benocci T."/>
            <person name="Peng M."/>
            <person name="Battaglia E."/>
            <person name="Haridas S."/>
            <person name="Andreopoulos W."/>
            <person name="Labutti K."/>
            <person name="Pangilinan J."/>
            <person name="Floch G.L."/>
            <person name="Makela M.R."/>
            <person name="Henrissat B."/>
            <person name="Grigoriev I.V."/>
            <person name="Crouch J.A."/>
            <person name="De Vries R.P."/>
            <person name="Sukno S.A."/>
            <person name="Thon M.R."/>
        </authorList>
    </citation>
    <scope>NUCLEOTIDE SEQUENCE</scope>
    <source>
        <strain evidence="2">CBS 125086</strain>
    </source>
</reference>
<keyword evidence="3" id="KW-1185">Reference proteome</keyword>
<comment type="caution">
    <text evidence="2">The sequence shown here is derived from an EMBL/GenBank/DDBJ whole genome shotgun (WGS) entry which is preliminary data.</text>
</comment>
<gene>
    <name evidence="2" type="ORF">LY79DRAFT_111014</name>
</gene>
<dbReference type="AlphaFoldDB" id="A0AAD8Q3L8"/>
<dbReference type="EMBL" id="JAHLJV010000016">
    <property type="protein sequence ID" value="KAK1595327.1"/>
    <property type="molecule type" value="Genomic_DNA"/>
</dbReference>
<feature type="region of interest" description="Disordered" evidence="1">
    <location>
        <begin position="128"/>
        <end position="175"/>
    </location>
</feature>
<protein>
    <submittedName>
        <fullName evidence="2">Uncharacterized protein</fullName>
    </submittedName>
</protein>
<name>A0AAD8Q3L8_9PEZI</name>
<dbReference type="GeneID" id="85434933"/>
<dbReference type="Proteomes" id="UP001230504">
    <property type="component" value="Unassembled WGS sequence"/>
</dbReference>
<evidence type="ECO:0000313" key="2">
    <source>
        <dbReference type="EMBL" id="KAK1595327.1"/>
    </source>
</evidence>
<accession>A0AAD8Q3L8</accession>
<evidence type="ECO:0000256" key="1">
    <source>
        <dbReference type="SAM" id="MobiDB-lite"/>
    </source>
</evidence>
<organism evidence="2 3">
    <name type="scientific">Colletotrichum navitas</name>
    <dbReference type="NCBI Taxonomy" id="681940"/>
    <lineage>
        <taxon>Eukaryota</taxon>
        <taxon>Fungi</taxon>
        <taxon>Dikarya</taxon>
        <taxon>Ascomycota</taxon>
        <taxon>Pezizomycotina</taxon>
        <taxon>Sordariomycetes</taxon>
        <taxon>Hypocreomycetidae</taxon>
        <taxon>Glomerellales</taxon>
        <taxon>Glomerellaceae</taxon>
        <taxon>Colletotrichum</taxon>
        <taxon>Colletotrichum graminicola species complex</taxon>
    </lineage>
</organism>
<sequence>MSRDEARWATCRVSQFGQSGEDQVRLHASTQEISTRLCLVNTNVVVGMAAAKQSSRPGNPPPPVPWPPSLLDRQTRRCAVAKVVGRQAVTASSKQGSDCHGGFPSRLPTATPKTALFLIYVALKRTRQSPPLSKNGNDGDIINGKEKKKKRQKKHLPKLAGGCLPVESEKSKLWE</sequence>
<dbReference type="RefSeq" id="XP_060416374.1">
    <property type="nucleotide sequence ID" value="XM_060550693.1"/>
</dbReference>
<feature type="compositionally biased region" description="Basic residues" evidence="1">
    <location>
        <begin position="146"/>
        <end position="157"/>
    </location>
</feature>
<evidence type="ECO:0000313" key="3">
    <source>
        <dbReference type="Proteomes" id="UP001230504"/>
    </source>
</evidence>